<organism evidence="1 2">
    <name type="scientific">Dictyobacter kobayashii</name>
    <dbReference type="NCBI Taxonomy" id="2014872"/>
    <lineage>
        <taxon>Bacteria</taxon>
        <taxon>Bacillati</taxon>
        <taxon>Chloroflexota</taxon>
        <taxon>Ktedonobacteria</taxon>
        <taxon>Ktedonobacterales</taxon>
        <taxon>Dictyobacteraceae</taxon>
        <taxon>Dictyobacter</taxon>
    </lineage>
</organism>
<sequence>MALKKVLLEGVKMVTGTIFTPSNKTARARMRTSAKAQNKNSEAIPLYMGWPHYFLICSGELVSRIFFHDKVNKQDTELKQN</sequence>
<evidence type="ECO:0000313" key="1">
    <source>
        <dbReference type="EMBL" id="GCE19596.1"/>
    </source>
</evidence>
<dbReference type="AlphaFoldDB" id="A0A402AKD9"/>
<protein>
    <submittedName>
        <fullName evidence="1">Uncharacterized protein</fullName>
    </submittedName>
</protein>
<proteinExistence type="predicted"/>
<reference evidence="2" key="1">
    <citation type="submission" date="2018-12" db="EMBL/GenBank/DDBJ databases">
        <title>Tengunoibacter tsumagoiensis gen. nov., sp. nov., Dictyobacter kobayashii sp. nov., D. alpinus sp. nov., and D. joshuensis sp. nov. and description of Dictyobacteraceae fam. nov. within the order Ktedonobacterales isolated from Tengu-no-mugimeshi.</title>
        <authorList>
            <person name="Wang C.M."/>
            <person name="Zheng Y."/>
            <person name="Sakai Y."/>
            <person name="Toyoda A."/>
            <person name="Minakuchi Y."/>
            <person name="Abe K."/>
            <person name="Yokota A."/>
            <person name="Yabe S."/>
        </authorList>
    </citation>
    <scope>NUCLEOTIDE SEQUENCE [LARGE SCALE GENOMIC DNA]</scope>
    <source>
        <strain evidence="2">Uno11</strain>
    </source>
</reference>
<dbReference type="Proteomes" id="UP000287188">
    <property type="component" value="Unassembled WGS sequence"/>
</dbReference>
<gene>
    <name evidence="1" type="ORF">KDK_33960</name>
</gene>
<accession>A0A402AKD9</accession>
<dbReference type="EMBL" id="BIFS01000001">
    <property type="protein sequence ID" value="GCE19596.1"/>
    <property type="molecule type" value="Genomic_DNA"/>
</dbReference>
<name>A0A402AKD9_9CHLR</name>
<comment type="caution">
    <text evidence="1">The sequence shown here is derived from an EMBL/GenBank/DDBJ whole genome shotgun (WGS) entry which is preliminary data.</text>
</comment>
<keyword evidence="2" id="KW-1185">Reference proteome</keyword>
<evidence type="ECO:0000313" key="2">
    <source>
        <dbReference type="Proteomes" id="UP000287188"/>
    </source>
</evidence>